<feature type="domain" description="Protein kinase" evidence="17">
    <location>
        <begin position="110"/>
        <end position="375"/>
    </location>
</feature>
<dbReference type="Gene3D" id="3.30.60.20">
    <property type="match status" value="1"/>
</dbReference>
<dbReference type="SMART" id="SM00220">
    <property type="entry name" value="S_TKc"/>
    <property type="match status" value="1"/>
</dbReference>
<dbReference type="GO" id="GO:0004674">
    <property type="term" value="F:protein serine/threonine kinase activity"/>
    <property type="evidence" value="ECO:0007669"/>
    <property type="project" value="UniProtKB-KW"/>
</dbReference>
<dbReference type="GO" id="GO:0008270">
    <property type="term" value="F:zinc ion binding"/>
    <property type="evidence" value="ECO:0007669"/>
    <property type="project" value="UniProtKB-KW"/>
</dbReference>
<feature type="compositionally biased region" description="Polar residues" evidence="16">
    <location>
        <begin position="1438"/>
        <end position="1450"/>
    </location>
</feature>
<feature type="region of interest" description="Disordered" evidence="16">
    <location>
        <begin position="416"/>
        <end position="453"/>
    </location>
</feature>
<dbReference type="InterPro" id="IPR000961">
    <property type="entry name" value="AGC-kinase_C"/>
</dbReference>
<organism evidence="20 21">
    <name type="scientific">Paragonimus skrjabini miyazakii</name>
    <dbReference type="NCBI Taxonomy" id="59628"/>
    <lineage>
        <taxon>Eukaryota</taxon>
        <taxon>Metazoa</taxon>
        <taxon>Spiralia</taxon>
        <taxon>Lophotrochozoa</taxon>
        <taxon>Platyhelminthes</taxon>
        <taxon>Trematoda</taxon>
        <taxon>Digenea</taxon>
        <taxon>Plagiorchiida</taxon>
        <taxon>Troglotremata</taxon>
        <taxon>Troglotrematidae</taxon>
        <taxon>Paragonimus</taxon>
    </lineage>
</organism>
<gene>
    <name evidence="20" type="ORF">EG68_03453</name>
</gene>
<feature type="coiled-coil region" evidence="15">
    <location>
        <begin position="748"/>
        <end position="876"/>
    </location>
</feature>
<dbReference type="Gene3D" id="1.10.510.10">
    <property type="entry name" value="Transferase(Phosphotransferase) domain 1"/>
    <property type="match status" value="1"/>
</dbReference>
<dbReference type="FunFam" id="1.10.510.10:FF:000024">
    <property type="entry name" value="Probable serine/threonine-protein kinase cot-1"/>
    <property type="match status" value="1"/>
</dbReference>
<evidence type="ECO:0000256" key="4">
    <source>
        <dbReference type="ARBA" id="ARBA00022679"/>
    </source>
</evidence>
<dbReference type="Pfam" id="PF00069">
    <property type="entry name" value="Pkinase"/>
    <property type="match status" value="1"/>
</dbReference>
<keyword evidence="2" id="KW-0723">Serine/threonine-protein kinase</keyword>
<feature type="domain" description="AGC-kinase C-terminal" evidence="19">
    <location>
        <begin position="395"/>
        <end position="488"/>
    </location>
</feature>
<evidence type="ECO:0000313" key="21">
    <source>
        <dbReference type="Proteomes" id="UP000822476"/>
    </source>
</evidence>
<dbReference type="EC" id="2.7.11.1" evidence="1"/>
<name>A0A8S9Z1W9_9TREM</name>
<keyword evidence="4" id="KW-0808">Transferase</keyword>
<dbReference type="SMART" id="SM00109">
    <property type="entry name" value="C1"/>
    <property type="match status" value="1"/>
</dbReference>
<dbReference type="InterPro" id="IPR008271">
    <property type="entry name" value="Ser/Thr_kinase_AS"/>
</dbReference>
<evidence type="ECO:0000256" key="14">
    <source>
        <dbReference type="PROSITE-ProRule" id="PRU10141"/>
    </source>
</evidence>
<feature type="region of interest" description="Disordered" evidence="16">
    <location>
        <begin position="1061"/>
        <end position="1082"/>
    </location>
</feature>
<keyword evidence="3" id="KW-0597">Phosphoprotein</keyword>
<feature type="compositionally biased region" description="Polar residues" evidence="16">
    <location>
        <begin position="697"/>
        <end position="706"/>
    </location>
</feature>
<evidence type="ECO:0000256" key="8">
    <source>
        <dbReference type="ARBA" id="ARBA00022777"/>
    </source>
</evidence>
<keyword evidence="10 14" id="KW-0067">ATP-binding</keyword>
<feature type="compositionally biased region" description="Polar residues" evidence="16">
    <location>
        <begin position="1537"/>
        <end position="1546"/>
    </location>
</feature>
<dbReference type="InterPro" id="IPR050839">
    <property type="entry name" value="Rho-assoc_Ser/Thr_Kinase"/>
</dbReference>
<feature type="coiled-coil region" evidence="15">
    <location>
        <begin position="568"/>
        <end position="659"/>
    </location>
</feature>
<dbReference type="InterPro" id="IPR011009">
    <property type="entry name" value="Kinase-like_dom_sf"/>
</dbReference>
<dbReference type="Proteomes" id="UP000822476">
    <property type="component" value="Unassembled WGS sequence"/>
</dbReference>
<reference evidence="20" key="1">
    <citation type="submission" date="2019-07" db="EMBL/GenBank/DDBJ databases">
        <title>Annotation for the trematode Paragonimus miyazaki's.</title>
        <authorList>
            <person name="Choi Y.-J."/>
        </authorList>
    </citation>
    <scope>NUCLEOTIDE SEQUENCE</scope>
    <source>
        <strain evidence="20">Japan</strain>
    </source>
</reference>
<proteinExistence type="predicted"/>
<comment type="catalytic activity">
    <reaction evidence="13">
        <text>L-seryl-[protein] + ATP = O-phospho-L-seryl-[protein] + ADP + H(+)</text>
        <dbReference type="Rhea" id="RHEA:17989"/>
        <dbReference type="Rhea" id="RHEA-COMP:9863"/>
        <dbReference type="Rhea" id="RHEA-COMP:11604"/>
        <dbReference type="ChEBI" id="CHEBI:15378"/>
        <dbReference type="ChEBI" id="CHEBI:29999"/>
        <dbReference type="ChEBI" id="CHEBI:30616"/>
        <dbReference type="ChEBI" id="CHEBI:83421"/>
        <dbReference type="ChEBI" id="CHEBI:456216"/>
        <dbReference type="EC" id="2.7.11.1"/>
    </reaction>
</comment>
<keyword evidence="8" id="KW-0418">Kinase</keyword>
<feature type="compositionally biased region" description="Low complexity" evidence="16">
    <location>
        <begin position="1473"/>
        <end position="1491"/>
    </location>
</feature>
<evidence type="ECO:0000259" key="18">
    <source>
        <dbReference type="PROSITE" id="PS50081"/>
    </source>
</evidence>
<evidence type="ECO:0000256" key="12">
    <source>
        <dbReference type="ARBA" id="ARBA00047899"/>
    </source>
</evidence>
<evidence type="ECO:0000313" key="20">
    <source>
        <dbReference type="EMBL" id="KAF7259353.1"/>
    </source>
</evidence>
<dbReference type="PANTHER" id="PTHR22988:SF71">
    <property type="entry name" value="CITRON RHO-INTERACTING KINASE"/>
    <property type="match status" value="1"/>
</dbReference>
<comment type="caution">
    <text evidence="20">The sequence shown here is derived from an EMBL/GenBank/DDBJ whole genome shotgun (WGS) entry which is preliminary data.</text>
</comment>
<dbReference type="PROSITE" id="PS51285">
    <property type="entry name" value="AGC_KINASE_CTER"/>
    <property type="match status" value="1"/>
</dbReference>
<feature type="coiled-coil region" evidence="15">
    <location>
        <begin position="940"/>
        <end position="974"/>
    </location>
</feature>
<dbReference type="SUPFAM" id="SSF56112">
    <property type="entry name" value="Protein kinase-like (PK-like)"/>
    <property type="match status" value="1"/>
</dbReference>
<dbReference type="OrthoDB" id="2156623at2759"/>
<keyword evidence="7" id="KW-0863">Zinc-finger</keyword>
<evidence type="ECO:0000256" key="2">
    <source>
        <dbReference type="ARBA" id="ARBA00022527"/>
    </source>
</evidence>
<feature type="compositionally biased region" description="Acidic residues" evidence="16">
    <location>
        <begin position="427"/>
        <end position="436"/>
    </location>
</feature>
<accession>A0A8S9Z1W9</accession>
<dbReference type="InterPro" id="IPR011993">
    <property type="entry name" value="PH-like_dom_sf"/>
</dbReference>
<feature type="domain" description="Phorbol-ester/DAG-type" evidence="18">
    <location>
        <begin position="1330"/>
        <end position="1385"/>
    </location>
</feature>
<feature type="region of interest" description="Disordered" evidence="16">
    <location>
        <begin position="697"/>
        <end position="726"/>
    </location>
</feature>
<dbReference type="InterPro" id="IPR046349">
    <property type="entry name" value="C1-like_sf"/>
</dbReference>
<evidence type="ECO:0000256" key="13">
    <source>
        <dbReference type="ARBA" id="ARBA00048679"/>
    </source>
</evidence>
<comment type="catalytic activity">
    <reaction evidence="12">
        <text>L-threonyl-[protein] + ATP = O-phospho-L-threonyl-[protein] + ADP + H(+)</text>
        <dbReference type="Rhea" id="RHEA:46608"/>
        <dbReference type="Rhea" id="RHEA-COMP:11060"/>
        <dbReference type="Rhea" id="RHEA-COMP:11605"/>
        <dbReference type="ChEBI" id="CHEBI:15378"/>
        <dbReference type="ChEBI" id="CHEBI:30013"/>
        <dbReference type="ChEBI" id="CHEBI:30616"/>
        <dbReference type="ChEBI" id="CHEBI:61977"/>
        <dbReference type="ChEBI" id="CHEBI:456216"/>
        <dbReference type="EC" id="2.7.11.1"/>
    </reaction>
</comment>
<dbReference type="GO" id="GO:0005856">
    <property type="term" value="C:cytoskeleton"/>
    <property type="evidence" value="ECO:0007669"/>
    <property type="project" value="TreeGrafter"/>
</dbReference>
<feature type="compositionally biased region" description="Polar residues" evidence="16">
    <location>
        <begin position="1505"/>
        <end position="1529"/>
    </location>
</feature>
<dbReference type="Gene3D" id="2.30.29.30">
    <property type="entry name" value="Pleckstrin-homology domain (PH domain)/Phosphotyrosine-binding domain (PTB)"/>
    <property type="match status" value="1"/>
</dbReference>
<keyword evidence="5" id="KW-0479">Metal-binding</keyword>
<dbReference type="InterPro" id="IPR000719">
    <property type="entry name" value="Prot_kinase_dom"/>
</dbReference>
<evidence type="ECO:0000256" key="9">
    <source>
        <dbReference type="ARBA" id="ARBA00022833"/>
    </source>
</evidence>
<dbReference type="PROSITE" id="PS50081">
    <property type="entry name" value="ZF_DAG_PE_2"/>
    <property type="match status" value="1"/>
</dbReference>
<evidence type="ECO:0000256" key="1">
    <source>
        <dbReference type="ARBA" id="ARBA00012513"/>
    </source>
</evidence>
<evidence type="ECO:0000256" key="15">
    <source>
        <dbReference type="SAM" id="Coils"/>
    </source>
</evidence>
<sequence>MTFSQTRDVCVRSVTAKYGCFEAKTEALAMSENNTVCDDLKERLVALEKLLSDPLSDCYIERLLDVVIAAVNDSRVAPKTKENEQMLSFYNRFLGVAARLQSHRRRPSDFSLIASLGHGAFGRVQLVREVTTGRVCAMKVLKKSRMLTQHTDYWAEREIMARGESSWIVQLYHAFQDVTSLYMVMEYVPGGNLVGWMEDMEVISEAACRFYAAETVLALSDLHAMGFIHRDLKPDNLLLDAGGHVKLADFGTAIRVDPVTKLIHCDAAVGTPDYLSPEVLLSQGAGGGSYGFEVDWWALGVLIYEMLYGDTPFYSETLVNTYAKIMSHANHLKFPEGLAVSDAGLDFMKQLLRDRETRLGSGPDDSTQVCNHPWFSAEWASEQKAAGTLHPTDLSLVDWSWCTIRACRAPFQPQLTGETDTAYFQPETDDDEEQDPDSPQPHGNQSEPTPCKSADTMEENQFLAKFPGVQLAFAGFSFSSSHPDHLALLNDLHSVPRAPNRASTPVPSSPLLNGNHRGSLTADIPSLDITVAFANTQRPMVDGCTVQSMPDVSKSTNGLSDTAVQSQLTQVRNQLEDALALAEMHSNEVVELTQQLDKAATRYRELETKFAQRETAYRMAAEESQQRMEMVRSEAATNLARLEAELVKWKAVAQSEQAARHSAEAAGSIAVATATARLAKRAAEVADRIAASGSRGSLTRLTLTSPQPVPEPDLDGDSPTVTVPSIDEPTLDQTIATNLLLSRVEEMAKRAHRAEASAREAADSLEAEQHFCRLYKETSAEKSAQLRELGREMDELRELFIASESNCVRYHEECEAARRALAEEQQRSMRYREAARIADESAASASQRAALARRDAANLRDSLERMTQAHEKEKIKCAVAVNKLHEVMSGSNIGALELMYMASNAQVKDGGGGMSGFFLGNTANRHKLASILGNRHQHQISQQTREIKRQLNEIKRLNAELATSRREAQNLHANVIELSRLLEEHRYNASGQHSRENSDELVATGASGTRVTPAGNSTTGTVQMRCRTGLFGRGKTTIQSFDSGVGFDRVSGSGLKSLMANESFGPTVPSSPSSRDPSTMTVSRQYSLGDPRLSILAGSLNHLSVDPYPSSPQTEQQLTDFTLSGVLRLGVKQQRKKKLDWLPRVVKLTTSHLFIWDYSPDTVALLDPGPSTTPNVLSSSANMITTSPLFEIPLAALYHVRRIDPSEAIHERTEDLDRVFQVTYDRSYLDSVTVDLNATKPPSGPSSSLTLPRKLSFGSSAVFSTMNATSTATPQPVVGGRHQTSDSSQIVRSVLSSSNGNLDKVDTNTSTPSLKIQTISLSPFIVLAQGHKLQHMRFPRVAYCDLCRKSCWQLVPSVPAFQCLHCQLKFHAYHLETQDYVLPACGKAVVSHLFRCVSEEDKVKWISHLLAAIQFVKRITTNSSPMPNAQSPMAGRRLSSQPVLGTNSASGIPVRIANTPPTYSLEATIDPEQASSSTDAQPATSSSSQSSVITEDNPPCPGFLTVNNSPQRRSVDHTSTVLDNCSTDSSFDHTVGKQASPTTQTC</sequence>
<dbReference type="InterPro" id="IPR002219">
    <property type="entry name" value="PKC_DAG/PE"/>
</dbReference>
<protein>
    <recommendedName>
        <fullName evidence="1">non-specific serine/threonine protein kinase</fullName>
        <ecNumber evidence="1">2.7.11.1</ecNumber>
    </recommendedName>
</protein>
<dbReference type="GO" id="GO:0031032">
    <property type="term" value="P:actomyosin structure organization"/>
    <property type="evidence" value="ECO:0007669"/>
    <property type="project" value="TreeGrafter"/>
</dbReference>
<evidence type="ECO:0000259" key="19">
    <source>
        <dbReference type="PROSITE" id="PS51285"/>
    </source>
</evidence>
<keyword evidence="6 14" id="KW-0547">Nucleotide-binding</keyword>
<evidence type="ECO:0000256" key="7">
    <source>
        <dbReference type="ARBA" id="ARBA00022771"/>
    </source>
</evidence>
<dbReference type="PROSITE" id="PS00108">
    <property type="entry name" value="PROTEIN_KINASE_ST"/>
    <property type="match status" value="1"/>
</dbReference>
<dbReference type="PROSITE" id="PS00107">
    <property type="entry name" value="PROTEIN_KINASE_ATP"/>
    <property type="match status" value="1"/>
</dbReference>
<evidence type="ECO:0000256" key="3">
    <source>
        <dbReference type="ARBA" id="ARBA00022553"/>
    </source>
</evidence>
<dbReference type="GO" id="GO:0005524">
    <property type="term" value="F:ATP binding"/>
    <property type="evidence" value="ECO:0007669"/>
    <property type="project" value="UniProtKB-UniRule"/>
</dbReference>
<evidence type="ECO:0000256" key="11">
    <source>
        <dbReference type="ARBA" id="ARBA00023054"/>
    </source>
</evidence>
<keyword evidence="21" id="KW-1185">Reference proteome</keyword>
<evidence type="ECO:0000256" key="10">
    <source>
        <dbReference type="ARBA" id="ARBA00022840"/>
    </source>
</evidence>
<dbReference type="CDD" id="cd20813">
    <property type="entry name" value="C1_ROCK"/>
    <property type="match status" value="1"/>
</dbReference>
<feature type="compositionally biased region" description="Polar residues" evidence="16">
    <location>
        <begin position="1068"/>
        <end position="1082"/>
    </location>
</feature>
<evidence type="ECO:0000256" key="5">
    <source>
        <dbReference type="ARBA" id="ARBA00022723"/>
    </source>
</evidence>
<keyword evidence="11 15" id="KW-0175">Coiled coil</keyword>
<dbReference type="PANTHER" id="PTHR22988">
    <property type="entry name" value="MYOTONIC DYSTROPHY S/T KINASE-RELATED"/>
    <property type="match status" value="1"/>
</dbReference>
<dbReference type="PROSITE" id="PS50011">
    <property type="entry name" value="PROTEIN_KINASE_DOM"/>
    <property type="match status" value="1"/>
</dbReference>
<feature type="binding site" evidence="14">
    <location>
        <position position="139"/>
    </location>
    <ligand>
        <name>ATP</name>
        <dbReference type="ChEBI" id="CHEBI:30616"/>
    </ligand>
</feature>
<evidence type="ECO:0000259" key="17">
    <source>
        <dbReference type="PROSITE" id="PS50011"/>
    </source>
</evidence>
<dbReference type="GO" id="GO:0005737">
    <property type="term" value="C:cytoplasm"/>
    <property type="evidence" value="ECO:0007669"/>
    <property type="project" value="TreeGrafter"/>
</dbReference>
<evidence type="ECO:0000256" key="6">
    <source>
        <dbReference type="ARBA" id="ARBA00022741"/>
    </source>
</evidence>
<keyword evidence="9" id="KW-0862">Zinc</keyword>
<dbReference type="Gene3D" id="3.30.200.20">
    <property type="entry name" value="Phosphorylase Kinase, domain 1"/>
    <property type="match status" value="1"/>
</dbReference>
<feature type="region of interest" description="Disordered" evidence="16">
    <location>
        <begin position="1472"/>
        <end position="1546"/>
    </location>
</feature>
<evidence type="ECO:0000256" key="16">
    <source>
        <dbReference type="SAM" id="MobiDB-lite"/>
    </source>
</evidence>
<feature type="region of interest" description="Disordered" evidence="16">
    <location>
        <begin position="1424"/>
        <end position="1457"/>
    </location>
</feature>
<dbReference type="SUPFAM" id="SSF57889">
    <property type="entry name" value="Cysteine-rich domain"/>
    <property type="match status" value="1"/>
</dbReference>
<dbReference type="InterPro" id="IPR017441">
    <property type="entry name" value="Protein_kinase_ATP_BS"/>
</dbReference>
<dbReference type="EMBL" id="JTDE01001240">
    <property type="protein sequence ID" value="KAF7259353.1"/>
    <property type="molecule type" value="Genomic_DNA"/>
</dbReference>